<sequence length="67" mass="7460">MSVHAFLRTAVHYVRGTKARNTRHISCGVKVIRVNAEPARVARRRRHGNRPTPPTYPGSQSITANAI</sequence>
<reference evidence="2 3" key="1">
    <citation type="submission" date="2023-11" db="EMBL/GenBank/DDBJ databases">
        <authorList>
            <person name="Okamura Y."/>
        </authorList>
    </citation>
    <scope>NUCLEOTIDE SEQUENCE [LARGE SCALE GENOMIC DNA]</scope>
</reference>
<accession>A0AAV1J7G9</accession>
<proteinExistence type="predicted"/>
<protein>
    <submittedName>
        <fullName evidence="2">Uncharacterized protein</fullName>
    </submittedName>
</protein>
<gene>
    <name evidence="2" type="ORF">LNINA_LOCUS4222</name>
</gene>
<dbReference type="AlphaFoldDB" id="A0AAV1J7G9"/>
<organism evidence="2 3">
    <name type="scientific">Leptosia nina</name>
    <dbReference type="NCBI Taxonomy" id="320188"/>
    <lineage>
        <taxon>Eukaryota</taxon>
        <taxon>Metazoa</taxon>
        <taxon>Ecdysozoa</taxon>
        <taxon>Arthropoda</taxon>
        <taxon>Hexapoda</taxon>
        <taxon>Insecta</taxon>
        <taxon>Pterygota</taxon>
        <taxon>Neoptera</taxon>
        <taxon>Endopterygota</taxon>
        <taxon>Lepidoptera</taxon>
        <taxon>Glossata</taxon>
        <taxon>Ditrysia</taxon>
        <taxon>Papilionoidea</taxon>
        <taxon>Pieridae</taxon>
        <taxon>Pierinae</taxon>
        <taxon>Leptosia</taxon>
    </lineage>
</organism>
<keyword evidence="3" id="KW-1185">Reference proteome</keyword>
<evidence type="ECO:0000256" key="1">
    <source>
        <dbReference type="SAM" id="MobiDB-lite"/>
    </source>
</evidence>
<comment type="caution">
    <text evidence="2">The sequence shown here is derived from an EMBL/GenBank/DDBJ whole genome shotgun (WGS) entry which is preliminary data.</text>
</comment>
<name>A0AAV1J7G9_9NEOP</name>
<dbReference type="EMBL" id="CAVLEF010000005">
    <property type="protein sequence ID" value="CAK1544473.1"/>
    <property type="molecule type" value="Genomic_DNA"/>
</dbReference>
<evidence type="ECO:0000313" key="3">
    <source>
        <dbReference type="Proteomes" id="UP001497472"/>
    </source>
</evidence>
<evidence type="ECO:0000313" key="2">
    <source>
        <dbReference type="EMBL" id="CAK1544473.1"/>
    </source>
</evidence>
<feature type="compositionally biased region" description="Polar residues" evidence="1">
    <location>
        <begin position="57"/>
        <end position="67"/>
    </location>
</feature>
<feature type="region of interest" description="Disordered" evidence="1">
    <location>
        <begin position="41"/>
        <end position="67"/>
    </location>
</feature>
<dbReference type="Proteomes" id="UP001497472">
    <property type="component" value="Unassembled WGS sequence"/>
</dbReference>